<name>A0ABX8F995_9BACI</name>
<dbReference type="Gene3D" id="3.90.950.10">
    <property type="match status" value="1"/>
</dbReference>
<protein>
    <recommendedName>
        <fullName evidence="9">inosine/xanthosine triphosphatase</fullName>
        <ecNumber evidence="9">3.6.1.73</ecNumber>
    </recommendedName>
</protein>
<dbReference type="PANTHER" id="PTHR34699:SF2">
    <property type="entry name" value="NON-CANONICAL PURINE NTP PHOSPHATASE_PRRC1 DOMAIN-CONTAINING PROTEIN"/>
    <property type="match status" value="1"/>
</dbReference>
<keyword evidence="3" id="KW-0479">Metal-binding</keyword>
<evidence type="ECO:0000313" key="14">
    <source>
        <dbReference type="Proteomes" id="UP000679247"/>
    </source>
</evidence>
<evidence type="ECO:0000256" key="1">
    <source>
        <dbReference type="ARBA" id="ARBA00001936"/>
    </source>
</evidence>
<dbReference type="PANTHER" id="PTHR34699">
    <property type="match status" value="1"/>
</dbReference>
<reference evidence="13 14" key="1">
    <citation type="submission" date="2021-03" db="EMBL/GenBank/DDBJ databases">
        <title>The first data on the complete genome of the tetrodotoxin-producing bacterium.</title>
        <authorList>
            <person name="Melnikova D.I."/>
            <person name="Nijland R."/>
            <person name="Magarlamov T.Y."/>
        </authorList>
    </citation>
    <scope>NUCLEOTIDE SEQUENCE [LARGE SCALE GENOMIC DNA]</scope>
    <source>
        <strain evidence="13 14">1839</strain>
    </source>
</reference>
<proteinExistence type="predicted"/>
<sequence>MKKIIIGSKNPAKILAAETALKEYPAELSSFDAASNVSEQPFSDEETISGAINRARDAMQKGSGEIGIGLEGGVVETEYGLYLCNWGALYEEGQPPIIAGGARIPLPEEIAEKLRAGMELGPVMDEYAQKENVRKKDGAIGIFTSGRISRIDMFTHICCMLLGQYEYRNRAE</sequence>
<evidence type="ECO:0000256" key="7">
    <source>
        <dbReference type="ARBA" id="ARBA00023080"/>
    </source>
</evidence>
<evidence type="ECO:0000256" key="5">
    <source>
        <dbReference type="ARBA" id="ARBA00022801"/>
    </source>
</evidence>
<organism evidence="13 14">
    <name type="scientific">Cytobacillus gottheilii</name>
    <dbReference type="NCBI Taxonomy" id="859144"/>
    <lineage>
        <taxon>Bacteria</taxon>
        <taxon>Bacillati</taxon>
        <taxon>Bacillota</taxon>
        <taxon>Bacilli</taxon>
        <taxon>Bacillales</taxon>
        <taxon>Bacillaceae</taxon>
        <taxon>Cytobacillus</taxon>
    </lineage>
</organism>
<keyword evidence="7" id="KW-0546">Nucleotide metabolism</keyword>
<dbReference type="EC" id="3.6.1.73" evidence="9"/>
<dbReference type="InterPro" id="IPR029001">
    <property type="entry name" value="ITPase-like_fam"/>
</dbReference>
<evidence type="ECO:0000256" key="4">
    <source>
        <dbReference type="ARBA" id="ARBA00022741"/>
    </source>
</evidence>
<accession>A0ABX8F995</accession>
<comment type="cofactor">
    <cofactor evidence="2">
        <name>Mg(2+)</name>
        <dbReference type="ChEBI" id="CHEBI:18420"/>
    </cofactor>
</comment>
<dbReference type="InterPro" id="IPR026533">
    <property type="entry name" value="NTPase/PRRC1"/>
</dbReference>
<evidence type="ECO:0000256" key="3">
    <source>
        <dbReference type="ARBA" id="ARBA00022723"/>
    </source>
</evidence>
<evidence type="ECO:0000313" key="13">
    <source>
        <dbReference type="EMBL" id="QVY60724.1"/>
    </source>
</evidence>
<keyword evidence="6" id="KW-0460">Magnesium</keyword>
<keyword evidence="8" id="KW-0464">Manganese</keyword>
<evidence type="ECO:0000256" key="10">
    <source>
        <dbReference type="ARBA" id="ARBA00048174"/>
    </source>
</evidence>
<evidence type="ECO:0000256" key="2">
    <source>
        <dbReference type="ARBA" id="ARBA00001946"/>
    </source>
</evidence>
<gene>
    <name evidence="13" type="ORF">J1899_17200</name>
</gene>
<dbReference type="SUPFAM" id="SSF52972">
    <property type="entry name" value="ITPase-like"/>
    <property type="match status" value="1"/>
</dbReference>
<dbReference type="Proteomes" id="UP000679247">
    <property type="component" value="Chromosome"/>
</dbReference>
<keyword evidence="14" id="KW-1185">Reference proteome</keyword>
<keyword evidence="5" id="KW-0378">Hydrolase</keyword>
<dbReference type="NCBIfam" id="NF002850">
    <property type="entry name" value="PRK03114.1"/>
    <property type="match status" value="1"/>
</dbReference>
<dbReference type="RefSeq" id="WP_214475449.1">
    <property type="nucleotide sequence ID" value="NZ_CANKUS010000007.1"/>
</dbReference>
<evidence type="ECO:0000256" key="8">
    <source>
        <dbReference type="ARBA" id="ARBA00023211"/>
    </source>
</evidence>
<evidence type="ECO:0000256" key="9">
    <source>
        <dbReference type="ARBA" id="ARBA00038901"/>
    </source>
</evidence>
<feature type="domain" description="Non-canonical purine NTP phosphatase/PRRC1" evidence="12">
    <location>
        <begin position="7"/>
        <end position="162"/>
    </location>
</feature>
<dbReference type="Pfam" id="PF01931">
    <property type="entry name" value="NTPase_I-T"/>
    <property type="match status" value="1"/>
</dbReference>
<dbReference type="EMBL" id="CP071709">
    <property type="protein sequence ID" value="QVY60724.1"/>
    <property type="molecule type" value="Genomic_DNA"/>
</dbReference>
<keyword evidence="4" id="KW-0547">Nucleotide-binding</keyword>
<evidence type="ECO:0000259" key="12">
    <source>
        <dbReference type="Pfam" id="PF01931"/>
    </source>
</evidence>
<comment type="catalytic activity">
    <reaction evidence="10">
        <text>ITP + H2O = IDP + phosphate + H(+)</text>
        <dbReference type="Rhea" id="RHEA:28330"/>
        <dbReference type="ChEBI" id="CHEBI:15377"/>
        <dbReference type="ChEBI" id="CHEBI:15378"/>
        <dbReference type="ChEBI" id="CHEBI:43474"/>
        <dbReference type="ChEBI" id="CHEBI:58280"/>
        <dbReference type="ChEBI" id="CHEBI:61402"/>
        <dbReference type="EC" id="3.6.1.73"/>
    </reaction>
</comment>
<dbReference type="InterPro" id="IPR050299">
    <property type="entry name" value="YjjX_NTPase"/>
</dbReference>
<comment type="cofactor">
    <cofactor evidence="1">
        <name>Mn(2+)</name>
        <dbReference type="ChEBI" id="CHEBI:29035"/>
    </cofactor>
</comment>
<evidence type="ECO:0000256" key="11">
    <source>
        <dbReference type="ARBA" id="ARBA00048781"/>
    </source>
</evidence>
<evidence type="ECO:0000256" key="6">
    <source>
        <dbReference type="ARBA" id="ARBA00022842"/>
    </source>
</evidence>
<comment type="catalytic activity">
    <reaction evidence="11">
        <text>XTP + H2O = XDP + phosphate + H(+)</text>
        <dbReference type="Rhea" id="RHEA:28406"/>
        <dbReference type="ChEBI" id="CHEBI:15377"/>
        <dbReference type="ChEBI" id="CHEBI:15378"/>
        <dbReference type="ChEBI" id="CHEBI:43474"/>
        <dbReference type="ChEBI" id="CHEBI:59884"/>
        <dbReference type="ChEBI" id="CHEBI:61314"/>
        <dbReference type="EC" id="3.6.1.73"/>
    </reaction>
</comment>